<dbReference type="Proteomes" id="UP000234323">
    <property type="component" value="Unassembled WGS sequence"/>
</dbReference>
<keyword evidence="1" id="KW-0812">Transmembrane</keyword>
<accession>A0A2I1HXH8</accession>
<name>A0A2I1HXH8_9GLOM</name>
<keyword evidence="1" id="KW-1133">Transmembrane helix</keyword>
<protein>
    <submittedName>
        <fullName evidence="2">Uncharacterized protein</fullName>
    </submittedName>
</protein>
<dbReference type="AlphaFoldDB" id="A0A2I1HXH8"/>
<evidence type="ECO:0000313" key="3">
    <source>
        <dbReference type="Proteomes" id="UP000234323"/>
    </source>
</evidence>
<gene>
    <name evidence="2" type="ORF">RhiirA4_551523</name>
</gene>
<evidence type="ECO:0000256" key="1">
    <source>
        <dbReference type="SAM" id="Phobius"/>
    </source>
</evidence>
<comment type="caution">
    <text evidence="2">The sequence shown here is derived from an EMBL/GenBank/DDBJ whole genome shotgun (WGS) entry which is preliminary data.</text>
</comment>
<keyword evidence="3" id="KW-1185">Reference proteome</keyword>
<sequence length="63" mass="7393">MTLIEFVNDIKKCKVQRNILSSKFFFYIKIYICFLLTLIEAQIEGISNELASSKIQDQMNDIE</sequence>
<proteinExistence type="predicted"/>
<feature type="non-terminal residue" evidence="2">
    <location>
        <position position="63"/>
    </location>
</feature>
<dbReference type="EMBL" id="LLXI01010917">
    <property type="protein sequence ID" value="PKY63565.1"/>
    <property type="molecule type" value="Genomic_DNA"/>
</dbReference>
<organism evidence="2 3">
    <name type="scientific">Rhizophagus irregularis</name>
    <dbReference type="NCBI Taxonomy" id="588596"/>
    <lineage>
        <taxon>Eukaryota</taxon>
        <taxon>Fungi</taxon>
        <taxon>Fungi incertae sedis</taxon>
        <taxon>Mucoromycota</taxon>
        <taxon>Glomeromycotina</taxon>
        <taxon>Glomeromycetes</taxon>
        <taxon>Glomerales</taxon>
        <taxon>Glomeraceae</taxon>
        <taxon>Rhizophagus</taxon>
    </lineage>
</organism>
<keyword evidence="1" id="KW-0472">Membrane</keyword>
<evidence type="ECO:0000313" key="2">
    <source>
        <dbReference type="EMBL" id="PKY63565.1"/>
    </source>
</evidence>
<feature type="transmembrane region" description="Helical" evidence="1">
    <location>
        <begin position="24"/>
        <end position="43"/>
    </location>
</feature>
<reference evidence="2 3" key="1">
    <citation type="submission" date="2015-10" db="EMBL/GenBank/DDBJ databases">
        <title>Genome analyses suggest a sexual origin of heterokaryosis in a supposedly ancient asexual fungus.</title>
        <authorList>
            <person name="Ropars J."/>
            <person name="Sedzielewska K."/>
            <person name="Noel J."/>
            <person name="Charron P."/>
            <person name="Farinelli L."/>
            <person name="Marton T."/>
            <person name="Kruger M."/>
            <person name="Pelin A."/>
            <person name="Brachmann A."/>
            <person name="Corradi N."/>
        </authorList>
    </citation>
    <scope>NUCLEOTIDE SEQUENCE [LARGE SCALE GENOMIC DNA]</scope>
    <source>
        <strain evidence="2 3">A4</strain>
    </source>
</reference>